<organism evidence="7 8">
    <name type="scientific">Lacticaseibacillus zeae DSM 20178 = KCTC 3804</name>
    <dbReference type="NCBI Taxonomy" id="1423816"/>
    <lineage>
        <taxon>Bacteria</taxon>
        <taxon>Bacillati</taxon>
        <taxon>Bacillota</taxon>
        <taxon>Bacilli</taxon>
        <taxon>Lactobacillales</taxon>
        <taxon>Lactobacillaceae</taxon>
        <taxon>Lacticaseibacillus</taxon>
    </lineage>
</organism>
<comment type="similarity">
    <text evidence="2">Belongs to the LemA family.</text>
</comment>
<dbReference type="AlphaFoldDB" id="A0A0R1F164"/>
<evidence type="ECO:0000256" key="5">
    <source>
        <dbReference type="ARBA" id="ARBA00023136"/>
    </source>
</evidence>
<dbReference type="GO" id="GO:0016020">
    <property type="term" value="C:membrane"/>
    <property type="evidence" value="ECO:0007669"/>
    <property type="project" value="UniProtKB-SubCell"/>
</dbReference>
<keyword evidence="5 6" id="KW-0472">Membrane</keyword>
<sequence>MMKTKRLSPVAVTSIVLGVIVAICLIFGIGTYNSLAKQNQAVEAQWSQVENVMQRRADLVPNLVNAVKGQMGQEQKVFGEIAEARKSYANANTTTGKAKADDQLNKSVGTLINVIKENYPSLQSSNQVNTLMTQLEGSENRIAVERKRYIDQVRDYNQSVVTFPKNIFASMMGLGKKDTFKATPSAQTVPSVDFSSNSSSSGK</sequence>
<evidence type="ECO:0000256" key="6">
    <source>
        <dbReference type="SAM" id="Phobius"/>
    </source>
</evidence>
<protein>
    <recommendedName>
        <fullName evidence="9">LemA family protein</fullName>
    </recommendedName>
</protein>
<comment type="caution">
    <text evidence="7">The sequence shown here is derived from an EMBL/GenBank/DDBJ whole genome shotgun (WGS) entry which is preliminary data.</text>
</comment>
<feature type="transmembrane region" description="Helical" evidence="6">
    <location>
        <begin position="7"/>
        <end position="30"/>
    </location>
</feature>
<evidence type="ECO:0000256" key="3">
    <source>
        <dbReference type="ARBA" id="ARBA00022692"/>
    </source>
</evidence>
<dbReference type="PANTHER" id="PTHR34478">
    <property type="entry name" value="PROTEIN LEMA"/>
    <property type="match status" value="1"/>
</dbReference>
<proteinExistence type="inferred from homology"/>
<accession>A0A0R1F164</accession>
<dbReference type="eggNOG" id="COG1704">
    <property type="taxonomic scope" value="Bacteria"/>
</dbReference>
<evidence type="ECO:0000313" key="8">
    <source>
        <dbReference type="Proteomes" id="UP000051984"/>
    </source>
</evidence>
<comment type="subcellular location">
    <subcellularLocation>
        <location evidence="1">Membrane</location>
        <topology evidence="1">Single-pass membrane protein</topology>
    </subcellularLocation>
</comment>
<keyword evidence="4 6" id="KW-1133">Transmembrane helix</keyword>
<dbReference type="PATRIC" id="fig|1423816.3.peg.2478"/>
<dbReference type="Gene3D" id="1.20.1440.20">
    <property type="entry name" value="LemA-like domain"/>
    <property type="match status" value="1"/>
</dbReference>
<dbReference type="SUPFAM" id="SSF140478">
    <property type="entry name" value="LemA-like"/>
    <property type="match status" value="1"/>
</dbReference>
<gene>
    <name evidence="7" type="ORF">FD51_GL002381</name>
</gene>
<evidence type="ECO:0008006" key="9">
    <source>
        <dbReference type="Google" id="ProtNLM"/>
    </source>
</evidence>
<evidence type="ECO:0000256" key="2">
    <source>
        <dbReference type="ARBA" id="ARBA00008854"/>
    </source>
</evidence>
<evidence type="ECO:0000256" key="1">
    <source>
        <dbReference type="ARBA" id="ARBA00004167"/>
    </source>
</evidence>
<reference evidence="7 8" key="1">
    <citation type="journal article" date="2015" name="Genome Announc.">
        <title>Expanding the biotechnology potential of lactobacilli through comparative genomics of 213 strains and associated genera.</title>
        <authorList>
            <person name="Sun Z."/>
            <person name="Harris H.M."/>
            <person name="McCann A."/>
            <person name="Guo C."/>
            <person name="Argimon S."/>
            <person name="Zhang W."/>
            <person name="Yang X."/>
            <person name="Jeffery I.B."/>
            <person name="Cooney J.C."/>
            <person name="Kagawa T.F."/>
            <person name="Liu W."/>
            <person name="Song Y."/>
            <person name="Salvetti E."/>
            <person name="Wrobel A."/>
            <person name="Rasinkangas P."/>
            <person name="Parkhill J."/>
            <person name="Rea M.C."/>
            <person name="O'Sullivan O."/>
            <person name="Ritari J."/>
            <person name="Douillard F.P."/>
            <person name="Paul Ross R."/>
            <person name="Yang R."/>
            <person name="Briner A.E."/>
            <person name="Felis G.E."/>
            <person name="de Vos W.M."/>
            <person name="Barrangou R."/>
            <person name="Klaenhammer T.R."/>
            <person name="Caufield P.W."/>
            <person name="Cui Y."/>
            <person name="Zhang H."/>
            <person name="O'Toole P.W."/>
        </authorList>
    </citation>
    <scope>NUCLEOTIDE SEQUENCE [LARGE SCALE GENOMIC DNA]</scope>
    <source>
        <strain evidence="7 8">DSM 20178</strain>
    </source>
</reference>
<evidence type="ECO:0000256" key="4">
    <source>
        <dbReference type="ARBA" id="ARBA00022989"/>
    </source>
</evidence>
<keyword evidence="3 6" id="KW-0812">Transmembrane</keyword>
<dbReference type="EMBL" id="AZCT01000004">
    <property type="protein sequence ID" value="KRK12794.1"/>
    <property type="molecule type" value="Genomic_DNA"/>
</dbReference>
<dbReference type="InterPro" id="IPR007156">
    <property type="entry name" value="MamQ_LemA"/>
</dbReference>
<name>A0A0R1F164_LACZE</name>
<evidence type="ECO:0000313" key="7">
    <source>
        <dbReference type="EMBL" id="KRK12794.1"/>
    </source>
</evidence>
<dbReference type="Pfam" id="PF04011">
    <property type="entry name" value="LemA"/>
    <property type="match status" value="1"/>
</dbReference>
<dbReference type="PANTHER" id="PTHR34478:SF2">
    <property type="entry name" value="MEMBRANE PROTEIN"/>
    <property type="match status" value="1"/>
</dbReference>
<dbReference type="InterPro" id="IPR023353">
    <property type="entry name" value="LemA-like_dom_sf"/>
</dbReference>
<dbReference type="Proteomes" id="UP000051984">
    <property type="component" value="Unassembled WGS sequence"/>
</dbReference>